<dbReference type="GeneID" id="57095553"/>
<name>A0A9Q5Z6A1_NOSLI</name>
<dbReference type="InterPro" id="IPR002104">
    <property type="entry name" value="Integrase_catalytic"/>
</dbReference>
<sequence length="385" mass="44253">MTDDDKWMNVDPRTNKLSIRFRVRGFPKQFYVSSGLKDTKRNREIVRIKRDAIANDITLGRFDNTLYSYQFRASAIAAPSILPPESEGDLGKLWEMFTAFQSKQIEVTTIYSTYRVVRNTIERLPSRSLSDAPKIRNWLMQNTSQFMASKYLLRFDQCCRWALDEEIIKANPFEKLKIKKAKNNTDDCLAFTIEQRDIIIEAFESDDRFCHYSNLLKFLFWTGCRHGEAFALNWKDVSEDCLRINISRSKNLLGIEKGTKNGKSRVFQCSPGSKLQNLLLSMKTDSSDSLLFLTKRGHAMTSSALSHAWNRDGKNQIGVVRSLSNNDNKKVPYLNPYATRHTFATWAVAVGISPDRVAYLIGDDINTVLRYYVHPEATKGECPDF</sequence>
<dbReference type="PROSITE" id="PS51898">
    <property type="entry name" value="TYR_RECOMBINASE"/>
    <property type="match status" value="1"/>
</dbReference>
<evidence type="ECO:0000259" key="2">
    <source>
        <dbReference type="PROSITE" id="PS51898"/>
    </source>
</evidence>
<dbReference type="EMBL" id="LAHD01000140">
    <property type="protein sequence ID" value="PHJ95671.1"/>
    <property type="molecule type" value="Genomic_DNA"/>
</dbReference>
<organism evidence="3 4">
    <name type="scientific">Nostoc linckia z8</name>
    <dbReference type="NCBI Taxonomy" id="1628746"/>
    <lineage>
        <taxon>Bacteria</taxon>
        <taxon>Bacillati</taxon>
        <taxon>Cyanobacteriota</taxon>
        <taxon>Cyanophyceae</taxon>
        <taxon>Nostocales</taxon>
        <taxon>Nostocaceae</taxon>
        <taxon>Nostoc</taxon>
    </lineage>
</organism>
<reference evidence="3 4" key="1">
    <citation type="submission" date="2015-02" db="EMBL/GenBank/DDBJ databases">
        <title>Nostoc linckia genome annotation.</title>
        <authorList>
            <person name="Zhou Z."/>
        </authorList>
    </citation>
    <scope>NUCLEOTIDE SEQUENCE [LARGE SCALE GENOMIC DNA]</scope>
    <source>
        <strain evidence="4">z8</strain>
    </source>
</reference>
<evidence type="ECO:0000313" key="4">
    <source>
        <dbReference type="Proteomes" id="UP000222310"/>
    </source>
</evidence>
<dbReference type="InterPro" id="IPR022000">
    <property type="entry name" value="Min27-like_integrase_DNA_bind"/>
</dbReference>
<dbReference type="Pfam" id="PF12167">
    <property type="entry name" value="Arm-DNA-bind_2"/>
    <property type="match status" value="1"/>
</dbReference>
<dbReference type="PANTHER" id="PTHR30349:SF64">
    <property type="entry name" value="PROPHAGE INTEGRASE INTD-RELATED"/>
    <property type="match status" value="1"/>
</dbReference>
<keyword evidence="1" id="KW-0233">DNA recombination</keyword>
<gene>
    <name evidence="3" type="ORF">VF08_31680</name>
</gene>
<dbReference type="InterPro" id="IPR050090">
    <property type="entry name" value="Tyrosine_recombinase_XerCD"/>
</dbReference>
<dbReference type="AlphaFoldDB" id="A0A9Q5Z6A1"/>
<dbReference type="GO" id="GO:0006310">
    <property type="term" value="P:DNA recombination"/>
    <property type="evidence" value="ECO:0007669"/>
    <property type="project" value="UniProtKB-KW"/>
</dbReference>
<comment type="caution">
    <text evidence="3">The sequence shown here is derived from an EMBL/GenBank/DDBJ whole genome shotgun (WGS) entry which is preliminary data.</text>
</comment>
<dbReference type="PANTHER" id="PTHR30349">
    <property type="entry name" value="PHAGE INTEGRASE-RELATED"/>
    <property type="match status" value="1"/>
</dbReference>
<evidence type="ECO:0000256" key="1">
    <source>
        <dbReference type="ARBA" id="ARBA00023172"/>
    </source>
</evidence>
<dbReference type="InterPro" id="IPR013762">
    <property type="entry name" value="Integrase-like_cat_sf"/>
</dbReference>
<dbReference type="Proteomes" id="UP000222310">
    <property type="component" value="Unassembled WGS sequence"/>
</dbReference>
<protein>
    <submittedName>
        <fullName evidence="3">Integrase</fullName>
    </submittedName>
</protein>
<accession>A0A9Q5Z6A1</accession>
<dbReference type="Pfam" id="PF00589">
    <property type="entry name" value="Phage_integrase"/>
    <property type="match status" value="1"/>
</dbReference>
<dbReference type="GO" id="GO:0015074">
    <property type="term" value="P:DNA integration"/>
    <property type="evidence" value="ECO:0007669"/>
    <property type="project" value="InterPro"/>
</dbReference>
<dbReference type="Gene3D" id="1.10.443.10">
    <property type="entry name" value="Intergrase catalytic core"/>
    <property type="match status" value="1"/>
</dbReference>
<dbReference type="RefSeq" id="WP_099068262.1">
    <property type="nucleotide sequence ID" value="NZ_LAHD01000140.1"/>
</dbReference>
<dbReference type="GO" id="GO:0003677">
    <property type="term" value="F:DNA binding"/>
    <property type="evidence" value="ECO:0007669"/>
    <property type="project" value="InterPro"/>
</dbReference>
<evidence type="ECO:0000313" key="3">
    <source>
        <dbReference type="EMBL" id="PHJ95671.1"/>
    </source>
</evidence>
<feature type="domain" description="Tyr recombinase" evidence="2">
    <location>
        <begin position="186"/>
        <end position="385"/>
    </location>
</feature>
<proteinExistence type="predicted"/>
<dbReference type="InterPro" id="IPR011010">
    <property type="entry name" value="DNA_brk_join_enz"/>
</dbReference>
<dbReference type="SUPFAM" id="SSF56349">
    <property type="entry name" value="DNA breaking-rejoining enzymes"/>
    <property type="match status" value="1"/>
</dbReference>